<evidence type="ECO:0000313" key="2">
    <source>
        <dbReference type="Proteomes" id="UP000054075"/>
    </source>
</evidence>
<dbReference type="Proteomes" id="UP000054075">
    <property type="component" value="Unassembled WGS sequence"/>
</dbReference>
<keyword evidence="2" id="KW-1185">Reference proteome</keyword>
<sequence>MLIFRPLMHVNHFFSKNKTIINGLNGVKFPLLKRERVCFMQIL</sequence>
<accession>A8PKU1</accession>
<dbReference type="EMBL" id="AAQJ02000001">
    <property type="protein sequence ID" value="EDP46103.1"/>
    <property type="molecule type" value="Genomic_DNA"/>
</dbReference>
<proteinExistence type="predicted"/>
<dbReference type="AlphaFoldDB" id="A8PKU1"/>
<evidence type="ECO:0000313" key="1">
    <source>
        <dbReference type="EMBL" id="EDP46103.1"/>
    </source>
</evidence>
<comment type="caution">
    <text evidence="1">The sequence shown here is derived from an EMBL/GenBank/DDBJ whole genome shotgun (WGS) entry which is preliminary data.</text>
</comment>
<protein>
    <submittedName>
        <fullName evidence="1">Uncharacterized protein</fullName>
    </submittedName>
</protein>
<reference evidence="1" key="2">
    <citation type="submission" date="2007-10" db="EMBL/GenBank/DDBJ databases">
        <authorList>
            <person name="Myers G.S."/>
        </authorList>
    </citation>
    <scope>NUCLEOTIDE SEQUENCE [LARGE SCALE GENOMIC DNA]</scope>
</reference>
<gene>
    <name evidence="1" type="ORF">RICGR_0072</name>
</gene>
<reference evidence="1" key="1">
    <citation type="submission" date="2006-04" db="EMBL/GenBank/DDBJ databases">
        <authorList>
            <person name="Seshadri R."/>
            <person name="Federici B.A."/>
        </authorList>
    </citation>
    <scope>NUCLEOTIDE SEQUENCE [LARGE SCALE GENOMIC DNA]</scope>
</reference>
<name>A8PKU1_9COXI</name>
<dbReference type="STRING" id="59196.RICGR_0072"/>
<organism evidence="1 2">
    <name type="scientific">Rickettsiella grylli</name>
    <dbReference type="NCBI Taxonomy" id="59196"/>
    <lineage>
        <taxon>Bacteria</taxon>
        <taxon>Pseudomonadati</taxon>
        <taxon>Pseudomonadota</taxon>
        <taxon>Gammaproteobacteria</taxon>
        <taxon>Legionellales</taxon>
        <taxon>Coxiellaceae</taxon>
        <taxon>Rickettsiella</taxon>
    </lineage>
</organism>